<organism evidence="3 4">
    <name type="scientific">Acropora cervicornis</name>
    <name type="common">Staghorn coral</name>
    <dbReference type="NCBI Taxonomy" id="6130"/>
    <lineage>
        <taxon>Eukaryota</taxon>
        <taxon>Metazoa</taxon>
        <taxon>Cnidaria</taxon>
        <taxon>Anthozoa</taxon>
        <taxon>Hexacorallia</taxon>
        <taxon>Scleractinia</taxon>
        <taxon>Astrocoeniina</taxon>
        <taxon>Acroporidae</taxon>
        <taxon>Acropora</taxon>
    </lineage>
</organism>
<evidence type="ECO:0008006" key="5">
    <source>
        <dbReference type="Google" id="ProtNLM"/>
    </source>
</evidence>
<dbReference type="SUPFAM" id="SSF57997">
    <property type="entry name" value="Tropomyosin"/>
    <property type="match status" value="1"/>
</dbReference>
<dbReference type="Gene3D" id="1.20.5.340">
    <property type="match status" value="1"/>
</dbReference>
<evidence type="ECO:0000313" key="4">
    <source>
        <dbReference type="Proteomes" id="UP001249851"/>
    </source>
</evidence>
<name>A0AAD9R4R6_ACRCE</name>
<accession>A0AAD9R4R6</accession>
<dbReference type="Proteomes" id="UP001249851">
    <property type="component" value="Unassembled WGS sequence"/>
</dbReference>
<comment type="caution">
    <text evidence="3">The sequence shown here is derived from an EMBL/GenBank/DDBJ whole genome shotgun (WGS) entry which is preliminary data.</text>
</comment>
<reference evidence="3" key="2">
    <citation type="journal article" date="2023" name="Science">
        <title>Genomic signatures of disease resistance in endangered staghorn corals.</title>
        <authorList>
            <person name="Vollmer S.V."/>
            <person name="Selwyn J.D."/>
            <person name="Despard B.A."/>
            <person name="Roesel C.L."/>
        </authorList>
    </citation>
    <scope>NUCLEOTIDE SEQUENCE</scope>
    <source>
        <strain evidence="3">K2</strain>
    </source>
</reference>
<dbReference type="Pfam" id="PF00261">
    <property type="entry name" value="Tropomyosin"/>
    <property type="match status" value="1"/>
</dbReference>
<dbReference type="AlphaFoldDB" id="A0AAD9R4R6"/>
<reference evidence="3" key="1">
    <citation type="journal article" date="2023" name="G3 (Bethesda)">
        <title>Whole genome assembly and annotation of the endangered Caribbean coral Acropora cervicornis.</title>
        <authorList>
            <person name="Selwyn J.D."/>
            <person name="Vollmer S.V."/>
        </authorList>
    </citation>
    <scope>NUCLEOTIDE SEQUENCE</scope>
    <source>
        <strain evidence="3">K2</strain>
    </source>
</reference>
<gene>
    <name evidence="3" type="ORF">P5673_002073</name>
</gene>
<keyword evidence="1 2" id="KW-0175">Coiled coil</keyword>
<proteinExistence type="predicted"/>
<protein>
    <recommendedName>
        <fullName evidence="5">Tropomyosin</fullName>
    </recommendedName>
</protein>
<sequence length="248" mass="28640">MATENLRDKMALLKARLDQAEARSENFKQSLHEVNVQIDSAEATAAALKKQALVTEAEIKRISFRLDDVEGQLRMTSETLERNENAMAYLSREEDVMIATQNALNDKLRNIKQTVTCNESKLDEAKKRIKSVELQKKLAEKRCERLYELEENLNSKLGQINGYIEELQSSSRVNTLSEEEELAMKKKIKSLRNTFMESEERAIEAQKKIESLNCNKNSLERELDVIFKRKAWAQEELSKLLNEFNAHT</sequence>
<dbReference type="EMBL" id="JARQWQ010000003">
    <property type="protein sequence ID" value="KAK2573042.1"/>
    <property type="molecule type" value="Genomic_DNA"/>
</dbReference>
<feature type="coiled-coil region" evidence="2">
    <location>
        <begin position="188"/>
        <end position="229"/>
    </location>
</feature>
<feature type="coiled-coil region" evidence="2">
    <location>
        <begin position="3"/>
        <end position="156"/>
    </location>
</feature>
<evidence type="ECO:0000256" key="1">
    <source>
        <dbReference type="ARBA" id="ARBA00023054"/>
    </source>
</evidence>
<keyword evidence="4" id="KW-1185">Reference proteome</keyword>
<evidence type="ECO:0000256" key="2">
    <source>
        <dbReference type="SAM" id="Coils"/>
    </source>
</evidence>
<dbReference type="InterPro" id="IPR000533">
    <property type="entry name" value="Tropomyosin"/>
</dbReference>
<evidence type="ECO:0000313" key="3">
    <source>
        <dbReference type="EMBL" id="KAK2573042.1"/>
    </source>
</evidence>